<evidence type="ECO:0000256" key="13">
    <source>
        <dbReference type="RuleBase" id="RU368089"/>
    </source>
</evidence>
<dbReference type="InterPro" id="IPR004888">
    <property type="entry name" value="Glycoside_hydrolase_63"/>
</dbReference>
<dbReference type="FunCoup" id="E0VYK6">
    <property type="interactions" value="1248"/>
</dbReference>
<dbReference type="InterPro" id="IPR038518">
    <property type="entry name" value="Glyco_hydro_63N_sf"/>
</dbReference>
<evidence type="ECO:0000259" key="15">
    <source>
        <dbReference type="Pfam" id="PF03200"/>
    </source>
</evidence>
<dbReference type="InParanoid" id="E0VYK6"/>
<dbReference type="OMA" id="FNWYNTT"/>
<reference evidence="17" key="2">
    <citation type="submission" date="2007-04" db="EMBL/GenBank/DDBJ databases">
        <title>The genome of the human body louse.</title>
        <authorList>
            <consortium name="The Human Body Louse Genome Consortium"/>
            <person name="Kirkness E."/>
            <person name="Walenz B."/>
            <person name="Hass B."/>
            <person name="Bruggner R."/>
            <person name="Strausberg R."/>
        </authorList>
    </citation>
    <scope>NUCLEOTIDE SEQUENCE</scope>
    <source>
        <strain evidence="17">USDA</strain>
    </source>
</reference>
<feature type="domain" description="Glycosyl hydrolase family 63 C-terminal" evidence="15">
    <location>
        <begin position="328"/>
        <end position="817"/>
    </location>
</feature>
<evidence type="ECO:0000256" key="11">
    <source>
        <dbReference type="ARBA" id="ARBA00023295"/>
    </source>
</evidence>
<dbReference type="Gene3D" id="2.70.98.110">
    <property type="entry name" value="Glycosyl hydrolase family 63, N-terminal domain"/>
    <property type="match status" value="1"/>
</dbReference>
<keyword evidence="8" id="KW-1133">Transmembrane helix</keyword>
<reference evidence="17" key="1">
    <citation type="submission" date="2007-04" db="EMBL/GenBank/DDBJ databases">
        <title>Annotation of Pediculus humanus corporis strain USDA.</title>
        <authorList>
            <person name="Kirkness E."/>
            <person name="Hannick L."/>
            <person name="Hass B."/>
            <person name="Bruggner R."/>
            <person name="Lawson D."/>
            <person name="Bidwell S."/>
            <person name="Joardar V."/>
            <person name="Caler E."/>
            <person name="Walenz B."/>
            <person name="Inman J."/>
            <person name="Schobel S."/>
            <person name="Galinsky K."/>
            <person name="Amedeo P."/>
            <person name="Strausberg R."/>
        </authorList>
    </citation>
    <scope>NUCLEOTIDE SEQUENCE</scope>
    <source>
        <strain evidence="17">USDA</strain>
    </source>
</reference>
<feature type="domain" description="Glycosyl hydrolase family 63 N-terminal" evidence="16">
    <location>
        <begin position="86"/>
        <end position="247"/>
    </location>
</feature>
<dbReference type="PANTHER" id="PTHR10412:SF11">
    <property type="entry name" value="MANNOSYL-OLIGOSACCHARIDE GLUCOSIDASE"/>
    <property type="match status" value="1"/>
</dbReference>
<dbReference type="Pfam" id="PF16923">
    <property type="entry name" value="Glyco_hydro_63N"/>
    <property type="match status" value="1"/>
</dbReference>
<dbReference type="GO" id="GO:0006487">
    <property type="term" value="P:protein N-linked glycosylation"/>
    <property type="evidence" value="ECO:0007669"/>
    <property type="project" value="UniProtKB-UniRule"/>
</dbReference>
<organism>
    <name type="scientific">Pediculus humanus subsp. corporis</name>
    <name type="common">Body louse</name>
    <dbReference type="NCBI Taxonomy" id="121224"/>
    <lineage>
        <taxon>Eukaryota</taxon>
        <taxon>Metazoa</taxon>
        <taxon>Ecdysozoa</taxon>
        <taxon>Arthropoda</taxon>
        <taxon>Hexapoda</taxon>
        <taxon>Insecta</taxon>
        <taxon>Pterygota</taxon>
        <taxon>Neoptera</taxon>
        <taxon>Paraneoptera</taxon>
        <taxon>Psocodea</taxon>
        <taxon>Troctomorpha</taxon>
        <taxon>Phthiraptera</taxon>
        <taxon>Anoplura</taxon>
        <taxon>Pediculidae</taxon>
        <taxon>Pediculus</taxon>
    </lineage>
</organism>
<accession>E0VYK6</accession>
<dbReference type="HOGENOM" id="CLU_007380_1_0_1"/>
<dbReference type="VEuPathDB" id="VectorBase:PHUM515250"/>
<sequence length="819" mass="94905">MEDQITMPRTKNSGTHEKASGDHNKNSSHNKNKPNDELSPIRTGITLTCLIIAAVIGFKGYLETRVNTKFDNDKMVEKSGLDVPHMYWGSYRPGLYFGMKTRDSNPLLSGIMWYSPKKLAHGNIDIRHWCEQGDNLNKYTWKEHDGRNFGVQEIHDGPYRMTVSFVKRPGGNHGGDWTAHVKVEPKYNTTEEISILFYAALEDKGNGWLSSGPYYGNLISKIKGNTPELGDFTFTLYDQNRKEVSDSFLSTVSPGIHLLKETVLDSLRTIRNKKTNKIKFTLPGESFRDPVSGPPHNFVALQVTGQLPMETYFIFESESFHNRSNTLHGKVYQEELEKHRKNFREKFERTYELGRKNFSPQKIEFAKAALSNLIGGIGYFYGSSRVQSSHTKNTVPYWKAPLYTAVPSRSFFPRGFLWDEGFHGLLISTWDLDIELDIINHWFDLMNIEGWIPREQILGQEALSKVPEEFVTQHNTNANPPTFFLTLKFINRNYRKKLKSEGKLHTLYRLYPRLQAWFDWFNYTQLGDVPGSYRWKGRDPDAVRELNPKTLTSGLDDYPRASHPTSEERHVDLRCWIALSASTLAELSHTLGRNGKKYENTFYYLTDPRFLNHLHWSYRSSRYADYGLHTDSVVLKKPPTIQRQPGTPVTNQEKVRVVLKSPVYDYVDSSFGYINLFPLMTEILDSESSELGQVLLDLKNPEYLWTDYGLRSLSTTSPMYMKYNTEHDPPYWRGPIWININYLVAKALYNYSKMEGPYRETAKELYERLRENLINNIFKEYKRTGYIWEQYNDVTGEGQGSRPFTGWSSLVVLLMAEIY</sequence>
<evidence type="ECO:0000256" key="6">
    <source>
        <dbReference type="ARBA" id="ARBA00022824"/>
    </source>
</evidence>
<keyword evidence="5 13" id="KW-0378">Hydrolase</keyword>
<dbReference type="Pfam" id="PF03200">
    <property type="entry name" value="Glyco_hydro_63"/>
    <property type="match status" value="1"/>
</dbReference>
<proteinExistence type="inferred from homology"/>
<dbReference type="eggNOG" id="KOG2161">
    <property type="taxonomic scope" value="Eukaryota"/>
</dbReference>
<keyword evidence="7" id="KW-0735">Signal-anchor</keyword>
<dbReference type="GO" id="GO:0004573">
    <property type="term" value="F:Glc3Man9GlcNAc2 oligosaccharide glucosidase activity"/>
    <property type="evidence" value="ECO:0007669"/>
    <property type="project" value="UniProtKB-UniRule"/>
</dbReference>
<dbReference type="PANTHER" id="PTHR10412">
    <property type="entry name" value="MANNOSYL-OLIGOSACCHARIDE GLUCOSIDASE"/>
    <property type="match status" value="1"/>
</dbReference>
<evidence type="ECO:0000256" key="9">
    <source>
        <dbReference type="ARBA" id="ARBA00023136"/>
    </source>
</evidence>
<dbReference type="FunFam" id="1.50.10.10:FF:000009">
    <property type="entry name" value="mannosyl-oligosaccharide glucosidase"/>
    <property type="match status" value="1"/>
</dbReference>
<dbReference type="STRING" id="121224.E0VYK6"/>
<dbReference type="GO" id="GO:0009311">
    <property type="term" value="P:oligosaccharide metabolic process"/>
    <property type="evidence" value="ECO:0007669"/>
    <property type="project" value="UniProtKB-UniRule"/>
</dbReference>
<dbReference type="InterPro" id="IPR012341">
    <property type="entry name" value="6hp_glycosidase-like_sf"/>
</dbReference>
<evidence type="ECO:0000256" key="10">
    <source>
        <dbReference type="ARBA" id="ARBA00023180"/>
    </source>
</evidence>
<reference evidence="18" key="3">
    <citation type="submission" date="2020-05" db="UniProtKB">
        <authorList>
            <consortium name="EnsemblMetazoa"/>
        </authorList>
    </citation>
    <scope>IDENTIFICATION</scope>
    <source>
        <strain evidence="18">USDA</strain>
    </source>
</reference>
<dbReference type="GeneID" id="8233184"/>
<dbReference type="Proteomes" id="UP000009046">
    <property type="component" value="Unassembled WGS sequence"/>
</dbReference>
<evidence type="ECO:0000256" key="7">
    <source>
        <dbReference type="ARBA" id="ARBA00022968"/>
    </source>
</evidence>
<feature type="compositionally biased region" description="Basic and acidic residues" evidence="14">
    <location>
        <begin position="14"/>
        <end position="25"/>
    </location>
</feature>
<evidence type="ECO:0000259" key="16">
    <source>
        <dbReference type="Pfam" id="PF16923"/>
    </source>
</evidence>
<evidence type="ECO:0000313" key="18">
    <source>
        <dbReference type="EnsemblMetazoa" id="PHUM515250-PA"/>
    </source>
</evidence>
<comment type="pathway">
    <text evidence="2">Glycan metabolism; N-glycan degradation.</text>
</comment>
<keyword evidence="19" id="KW-1185">Reference proteome</keyword>
<keyword evidence="9" id="KW-0472">Membrane</keyword>
<comment type="subcellular location">
    <subcellularLocation>
        <location evidence="1 13">Endoplasmic reticulum membrane</location>
        <topology evidence="1 13">Single-pass type II membrane protein</topology>
    </subcellularLocation>
</comment>
<comment type="function">
    <text evidence="13">Cleaves the distal alpha 1,2-linked glucose residue from the Glc(3)Man(9)GlcNAc(2) oligosaccharide precursor.</text>
</comment>
<evidence type="ECO:0000256" key="2">
    <source>
        <dbReference type="ARBA" id="ARBA00004740"/>
    </source>
</evidence>
<dbReference type="InterPro" id="IPR031631">
    <property type="entry name" value="Glyco_hydro_63N"/>
</dbReference>
<protein>
    <recommendedName>
        <fullName evidence="12 13">Mannosyl-oligosaccharide glucosidase</fullName>
        <ecNumber evidence="12 13">3.2.1.106</ecNumber>
    </recommendedName>
</protein>
<dbReference type="RefSeq" id="XP_002431200.1">
    <property type="nucleotide sequence ID" value="XM_002431155.1"/>
</dbReference>
<dbReference type="AlphaFoldDB" id="E0VYK6"/>
<evidence type="ECO:0000256" key="4">
    <source>
        <dbReference type="ARBA" id="ARBA00022692"/>
    </source>
</evidence>
<evidence type="ECO:0000313" key="19">
    <source>
        <dbReference type="Proteomes" id="UP000009046"/>
    </source>
</evidence>
<dbReference type="GO" id="GO:0005789">
    <property type="term" value="C:endoplasmic reticulum membrane"/>
    <property type="evidence" value="ECO:0007669"/>
    <property type="project" value="UniProtKB-SubCell"/>
</dbReference>
<evidence type="ECO:0000313" key="17">
    <source>
        <dbReference type="EMBL" id="EEB18462.1"/>
    </source>
</evidence>
<dbReference type="OrthoDB" id="410058at2759"/>
<evidence type="ECO:0000256" key="3">
    <source>
        <dbReference type="ARBA" id="ARBA00010833"/>
    </source>
</evidence>
<dbReference type="Gene3D" id="1.50.10.10">
    <property type="match status" value="1"/>
</dbReference>
<dbReference type="InterPro" id="IPR031335">
    <property type="entry name" value="Glyco_hydro_63_C"/>
</dbReference>
<dbReference type="KEGG" id="phu:Phum_PHUM515250"/>
<dbReference type="EC" id="3.2.1.106" evidence="12 13"/>
<dbReference type="EnsemblMetazoa" id="PHUM515250-RA">
    <property type="protein sequence ID" value="PHUM515250-PA"/>
    <property type="gene ID" value="PHUM515250"/>
</dbReference>
<dbReference type="CTD" id="8233184"/>
<keyword evidence="6 13" id="KW-0256">Endoplasmic reticulum</keyword>
<name>E0VYK6_PEDHC</name>
<dbReference type="SUPFAM" id="SSF48208">
    <property type="entry name" value="Six-hairpin glycosidases"/>
    <property type="match status" value="1"/>
</dbReference>
<evidence type="ECO:0000256" key="14">
    <source>
        <dbReference type="SAM" id="MobiDB-lite"/>
    </source>
</evidence>
<comment type="catalytic activity">
    <reaction evidence="13">
        <text>N(4)-(alpha-D-Glc-(1-&gt;2)-alpha-D-Glc-(1-&gt;3)-alpha-D-Glc-(1-&gt;3)-alpha-D-Man-(1-&gt;2)-alpha-D-Man-(1-&gt;2)-alpha-D-Man-(1-&gt;3)-[alpha-D-Man-(1-&gt;2)-alpha-D-Man-(1-&gt;3)-[alpha-D-Man-(1-&gt;2)-alpha-D-Man-(1-&gt;6)]-alpha-D-Man-(1-&gt;6)]-beta-D-Man-(1-&gt;4)-beta-D-GlcNAc-(1-&gt;4)-beta-D-GlcNAc)-L-asparaginyl-[protein] + H2O = N(4)-(alpha-D-Glc-(1-&gt;3)-alpha-D-Glc-(1-&gt;3)-alpha-D-Man-(1-&gt;2)-alpha-D-Man-(1-&gt;2)-alpha-D-Man-(1-&gt;3)-[alpha-D-Man-(1-&gt;2)-alpha-D-Man-(1-&gt;3)-[alpha-D-Man-(1-&gt;2)-alpha-D-Man-(1-&gt;6)]-alpha-D-Man-(1-&gt;6)]-beta-D-Man-(1-&gt;4)-beta-D-GlcNAc-(1-&gt;4)-beta-D-GlcNAc)-L-asparaginyl-[protein] + beta-D-glucose</text>
        <dbReference type="Rhea" id="RHEA:55988"/>
        <dbReference type="Rhea" id="RHEA-COMP:12806"/>
        <dbReference type="Rhea" id="RHEA-COMP:14355"/>
        <dbReference type="ChEBI" id="CHEBI:15377"/>
        <dbReference type="ChEBI" id="CHEBI:15903"/>
        <dbReference type="ChEBI" id="CHEBI:59082"/>
        <dbReference type="ChEBI" id="CHEBI:132537"/>
        <dbReference type="EC" id="3.2.1.106"/>
    </reaction>
</comment>
<evidence type="ECO:0000256" key="1">
    <source>
        <dbReference type="ARBA" id="ARBA00004648"/>
    </source>
</evidence>
<dbReference type="EMBL" id="DS235845">
    <property type="protein sequence ID" value="EEB18462.1"/>
    <property type="molecule type" value="Genomic_DNA"/>
</dbReference>
<keyword evidence="4" id="KW-0812">Transmembrane</keyword>
<gene>
    <name evidence="18" type="primary">8233184</name>
    <name evidence="17" type="ORF">Phum_PHUM515250</name>
</gene>
<dbReference type="EMBL" id="AAZO01006268">
    <property type="status" value="NOT_ANNOTATED_CDS"/>
    <property type="molecule type" value="Genomic_DNA"/>
</dbReference>
<dbReference type="InterPro" id="IPR008928">
    <property type="entry name" value="6-hairpin_glycosidase_sf"/>
</dbReference>
<evidence type="ECO:0000256" key="12">
    <source>
        <dbReference type="ARBA" id="ARBA00038888"/>
    </source>
</evidence>
<keyword evidence="11 13" id="KW-0326">Glycosidase</keyword>
<evidence type="ECO:0000256" key="5">
    <source>
        <dbReference type="ARBA" id="ARBA00022801"/>
    </source>
</evidence>
<comment type="similarity">
    <text evidence="3 13">Belongs to the glycosyl hydrolase 63 family.</text>
</comment>
<evidence type="ECO:0000256" key="8">
    <source>
        <dbReference type="ARBA" id="ARBA00022989"/>
    </source>
</evidence>
<keyword evidence="10" id="KW-0325">Glycoprotein</keyword>
<feature type="region of interest" description="Disordered" evidence="14">
    <location>
        <begin position="1"/>
        <end position="38"/>
    </location>
</feature>